<organism evidence="1">
    <name type="scientific">uncultured Microcoleus sp</name>
    <dbReference type="NCBI Taxonomy" id="259945"/>
    <lineage>
        <taxon>Bacteria</taxon>
        <taxon>Bacillati</taxon>
        <taxon>Cyanobacteriota</taxon>
        <taxon>Cyanophyceae</taxon>
        <taxon>Oscillatoriophycideae</taxon>
        <taxon>Oscillatoriales</taxon>
        <taxon>Microcoleaceae</taxon>
        <taxon>Microcoleus</taxon>
        <taxon>environmental samples</taxon>
    </lineage>
</organism>
<dbReference type="AlphaFoldDB" id="A0A6J4NFK5"/>
<accession>A0A6J4NFK5</accession>
<sequence>MGLELACTPALLSPLNVRSTFRGGDQQYPTIFDRFCGE</sequence>
<reference evidence="1" key="1">
    <citation type="submission" date="2020-02" db="EMBL/GenBank/DDBJ databases">
        <authorList>
            <person name="Meier V. D."/>
        </authorList>
    </citation>
    <scope>NUCLEOTIDE SEQUENCE</scope>
    <source>
        <strain evidence="1">AVDCRST_MAG84</strain>
    </source>
</reference>
<evidence type="ECO:0000313" key="1">
    <source>
        <dbReference type="EMBL" id="CAA9386979.1"/>
    </source>
</evidence>
<dbReference type="EMBL" id="CADCTZ010001248">
    <property type="protein sequence ID" value="CAA9386979.1"/>
    <property type="molecule type" value="Genomic_DNA"/>
</dbReference>
<proteinExistence type="predicted"/>
<protein>
    <submittedName>
        <fullName evidence="1">Uncharacterized protein</fullName>
    </submittedName>
</protein>
<gene>
    <name evidence="1" type="ORF">AVDCRST_MAG84-5386</name>
</gene>
<name>A0A6J4NFK5_9CYAN</name>